<accession>A0AAV4NLC8</accession>
<gene>
    <name evidence="1" type="ORF">CDAR_48911</name>
</gene>
<dbReference type="Proteomes" id="UP001054837">
    <property type="component" value="Unassembled WGS sequence"/>
</dbReference>
<dbReference type="EMBL" id="BPLQ01001709">
    <property type="protein sequence ID" value="GIX84299.1"/>
    <property type="molecule type" value="Genomic_DNA"/>
</dbReference>
<evidence type="ECO:0000313" key="2">
    <source>
        <dbReference type="Proteomes" id="UP001054837"/>
    </source>
</evidence>
<keyword evidence="2" id="KW-1185">Reference proteome</keyword>
<name>A0AAV4NLC8_9ARAC</name>
<reference evidence="1 2" key="1">
    <citation type="submission" date="2021-06" db="EMBL/GenBank/DDBJ databases">
        <title>Caerostris darwini draft genome.</title>
        <authorList>
            <person name="Kono N."/>
            <person name="Arakawa K."/>
        </authorList>
    </citation>
    <scope>NUCLEOTIDE SEQUENCE [LARGE SCALE GENOMIC DNA]</scope>
</reference>
<proteinExistence type="predicted"/>
<evidence type="ECO:0000313" key="1">
    <source>
        <dbReference type="EMBL" id="GIX84299.1"/>
    </source>
</evidence>
<sequence>MSPAISTDHTFKRAPNEEWASDTKGCFWFYSREYLLIMGKEGRSWRFRGKAPLLRSLEKDCHFREDRPKTGHANENPAISTDHTFKRAPNEEWASDTQGCFSFYSREYLLIMGKEGRSWRIRGKAPLLLRSLEKDCHFREDRPKTVHANGK</sequence>
<comment type="caution">
    <text evidence="1">The sequence shown here is derived from an EMBL/GenBank/DDBJ whole genome shotgun (WGS) entry which is preliminary data.</text>
</comment>
<organism evidence="1 2">
    <name type="scientific">Caerostris darwini</name>
    <dbReference type="NCBI Taxonomy" id="1538125"/>
    <lineage>
        <taxon>Eukaryota</taxon>
        <taxon>Metazoa</taxon>
        <taxon>Ecdysozoa</taxon>
        <taxon>Arthropoda</taxon>
        <taxon>Chelicerata</taxon>
        <taxon>Arachnida</taxon>
        <taxon>Araneae</taxon>
        <taxon>Araneomorphae</taxon>
        <taxon>Entelegynae</taxon>
        <taxon>Araneoidea</taxon>
        <taxon>Araneidae</taxon>
        <taxon>Caerostris</taxon>
    </lineage>
</organism>
<protein>
    <submittedName>
        <fullName evidence="1">Uncharacterized protein</fullName>
    </submittedName>
</protein>
<dbReference type="AlphaFoldDB" id="A0AAV4NLC8"/>